<name>D8QF86_SCHCM</name>
<feature type="compositionally biased region" description="Polar residues" evidence="2">
    <location>
        <begin position="847"/>
        <end position="877"/>
    </location>
</feature>
<feature type="region of interest" description="Disordered" evidence="2">
    <location>
        <begin position="731"/>
        <end position="784"/>
    </location>
</feature>
<feature type="compositionally biased region" description="Low complexity" evidence="2">
    <location>
        <begin position="102"/>
        <end position="122"/>
    </location>
</feature>
<feature type="compositionally biased region" description="Acidic residues" evidence="2">
    <location>
        <begin position="31"/>
        <end position="44"/>
    </location>
</feature>
<evidence type="ECO:0000313" key="3">
    <source>
        <dbReference type="EMBL" id="EFI93372.1"/>
    </source>
</evidence>
<feature type="compositionally biased region" description="Polar residues" evidence="2">
    <location>
        <begin position="407"/>
        <end position="418"/>
    </location>
</feature>
<feature type="compositionally biased region" description="Low complexity" evidence="2">
    <location>
        <begin position="830"/>
        <end position="846"/>
    </location>
</feature>
<sequence length="1403" mass="147206">MPGLSDFKFNYIGREPGLLSRFSDAPAGDATYDEDPMNGMDVEDSNTPATSGSQADATHIAGAEANAFAPPDIPNRRRSLLERIDGYTSVANGVADRFTNNTTSSPRPAASTSTAINTASTSLFRNTPVPPPFSFPESTSNVSALSNTSENLQLHYPPSVQPSPSRDGAPITGASFSSASQTQTNNTTSNRTLADIHELRTRMSTTLSSLSTPTSTSTSSALTIAEDAASRASKARDDARGAHKASQSALSEAKTNVITARAALETAERACCAVEAAVEAAYAATQTSEDAQRRAAEAVEVVRRMGEEQERWKKEVEALQGDLARLDGRLRVLGEGGGGNGDPGVPMEVDGESARVGEASGAHAISHGQQLQHTSNGSTSRSVNRMSSTQDLSALAQGIPQHFPQIKPNSNSSAQPAPQVSGGGPDANNGGHRAGGDGARASGDESGVQLNGTGASFTSAHSPQPPSTTGTQPSQPSSTQPQPTSSTQSSHPTTSLQQPGMASLMPGRLPLHPSESQSQPSPNQLDAASSTLPTSSSPTAQLSPIAMLGSFLSAGPSSSLTDHASFSTLGSSAGLSMLGNSALAAEAVRREAFEYIRRAQAVKASGAQAQPSGSTAQELTASAQQYHQAQQRQQAEAAAREAEAAAREAEAAEREADVAAKEAQASKDALAARLAAEKEKAMKLAAEQERARVAEKEKEQARAIAAQEERMRELAAKAAVLKEEQARLAAEAAARKEAAERAEAEKRAEEEVKQRAEAEANQQAELEAKQRAEEEHRAELIRKQDEMRLKILHDKEVANLKTAAEIRARRAMASASPPAPASAMDFKMGSPAPSTPTTQAPPSISSGSATSLKTNHNATPSTGNYVAQQTLVPTGSATKKKDKGKAKPLSGNVKLGVPDDVVRAAELGLRPRNTSGEGSSAAQTSTSKMPTKPYVEVPPMKKGSASASASTSASAGLERVKSESKGPGTPRVKQEGVESPLAGSSSSVKPSLEEKMPAPALPAKNNNKAKRTQQQQQRQQQLASTSQSQPAASVSTPSAPAHPASTRPAAVNASQEHQRQPSAASTASHAGLAAPPKPTDRRRPQTKPATTAQPSAPPTATRFERVRQQQLAVPQSTSARGPRTPPLPPPSMSTSIAPASYDRSHSPEYSRSRVNLRASNYQPASPSRGYQISPPVSPRALDSDRRYRPAGGDYFDRLDAYDSRTYGSGPSASDYHAAGQKRPRDVDFDERPAQRVRTESGSRPYQSSHWSPDPPSPNSPYAQPSTSYRRNSGSFAQPETVYDRAAADALRGPYDPMSPTYGDPYDADHSYDYADRGYDTSYGSDPSGMMQYNPEYKSAAKQPAASGSKGSLRDRLGDPAPAKQGKGRGGHNTSSRGKGRGGGKASLSSRIQGGATSLLDRMT</sequence>
<dbReference type="STRING" id="578458.D8QF86"/>
<feature type="compositionally biased region" description="Basic and acidic residues" evidence="2">
    <location>
        <begin position="638"/>
        <end position="660"/>
    </location>
</feature>
<feature type="compositionally biased region" description="Polar residues" evidence="2">
    <location>
        <begin position="448"/>
        <end position="461"/>
    </location>
</feature>
<evidence type="ECO:0000256" key="1">
    <source>
        <dbReference type="SAM" id="Coils"/>
    </source>
</evidence>
<feature type="compositionally biased region" description="Basic and acidic residues" evidence="2">
    <location>
        <begin position="1306"/>
        <end position="1318"/>
    </location>
</feature>
<feature type="coiled-coil region" evidence="1">
    <location>
        <begin position="302"/>
        <end position="329"/>
    </location>
</feature>
<dbReference type="OrthoDB" id="10593571at2759"/>
<feature type="region of interest" description="Disordered" evidence="2">
    <location>
        <begin position="18"/>
        <end position="74"/>
    </location>
</feature>
<dbReference type="RefSeq" id="XP_003028275.1">
    <property type="nucleotide sequence ID" value="XM_003028229.1"/>
</dbReference>
<feature type="compositionally biased region" description="Polar residues" evidence="2">
    <location>
        <begin position="136"/>
        <end position="152"/>
    </location>
</feature>
<evidence type="ECO:0000256" key="2">
    <source>
        <dbReference type="SAM" id="MobiDB-lite"/>
    </source>
</evidence>
<feature type="compositionally biased region" description="Polar residues" evidence="2">
    <location>
        <begin position="607"/>
        <end position="620"/>
    </location>
</feature>
<dbReference type="EMBL" id="GL377311">
    <property type="protein sequence ID" value="EFI93372.1"/>
    <property type="molecule type" value="Genomic_DNA"/>
</dbReference>
<gene>
    <name evidence="3" type="ORF">SCHCODRAFT_237322</name>
</gene>
<feature type="compositionally biased region" description="Polar residues" evidence="2">
    <location>
        <begin position="912"/>
        <end position="929"/>
    </location>
</feature>
<feature type="region of interest" description="Disordered" evidence="2">
    <location>
        <begin position="96"/>
        <end position="251"/>
    </location>
</feature>
<feature type="compositionally biased region" description="Polar residues" evidence="2">
    <location>
        <begin position="1259"/>
        <end position="1277"/>
    </location>
</feature>
<keyword evidence="4" id="KW-1185">Reference proteome</keyword>
<dbReference type="Proteomes" id="UP000007431">
    <property type="component" value="Unassembled WGS sequence"/>
</dbReference>
<dbReference type="VEuPathDB" id="FungiDB:SCHCODRAFT_02588879"/>
<protein>
    <submittedName>
        <fullName evidence="3">Uncharacterized protein</fullName>
    </submittedName>
</protein>
<feature type="compositionally biased region" description="Polar residues" evidence="2">
    <location>
        <begin position="1108"/>
        <end position="1119"/>
    </location>
</feature>
<feature type="compositionally biased region" description="Basic and acidic residues" evidence="2">
    <location>
        <begin position="733"/>
        <end position="758"/>
    </location>
</feature>
<feature type="compositionally biased region" description="Polar residues" evidence="2">
    <location>
        <begin position="367"/>
        <end position="390"/>
    </location>
</feature>
<dbReference type="KEGG" id="scm:SCHCO_02588879"/>
<feature type="compositionally biased region" description="Low complexity" evidence="2">
    <location>
        <begin position="1062"/>
        <end position="1074"/>
    </location>
</feature>
<dbReference type="HOGENOM" id="CLU_254178_0_0_1"/>
<feature type="compositionally biased region" description="Polar residues" evidence="2">
    <location>
        <begin position="1241"/>
        <end position="1250"/>
    </location>
</feature>
<feature type="compositionally biased region" description="Basic and acidic residues" evidence="2">
    <location>
        <begin position="1142"/>
        <end position="1151"/>
    </location>
</feature>
<dbReference type="GeneID" id="9591756"/>
<keyword evidence="1" id="KW-0175">Coiled coil</keyword>
<dbReference type="OMA" id="QQCRFRH"/>
<feature type="compositionally biased region" description="Low complexity" evidence="2">
    <location>
        <begin position="1086"/>
        <end position="1101"/>
    </location>
</feature>
<dbReference type="eggNOG" id="ENOG502QPJP">
    <property type="taxonomic scope" value="Eukaryota"/>
</dbReference>
<feature type="region of interest" description="Disordered" evidence="2">
    <location>
        <begin position="402"/>
        <end position="541"/>
    </location>
</feature>
<feature type="compositionally biased region" description="Low complexity" evidence="2">
    <location>
        <begin position="467"/>
        <end position="499"/>
    </location>
</feature>
<feature type="region of interest" description="Disordered" evidence="2">
    <location>
        <begin position="811"/>
        <end position="1403"/>
    </location>
</feature>
<feature type="compositionally biased region" description="Low complexity" evidence="2">
    <location>
        <begin position="944"/>
        <end position="955"/>
    </location>
</feature>
<feature type="region of interest" description="Disordered" evidence="2">
    <location>
        <begin position="603"/>
        <end position="668"/>
    </location>
</feature>
<feature type="compositionally biased region" description="Low complexity" evidence="2">
    <location>
        <begin position="621"/>
        <end position="637"/>
    </location>
</feature>
<reference evidence="3 4" key="1">
    <citation type="journal article" date="2010" name="Nat. Biotechnol.">
        <title>Genome sequence of the model mushroom Schizophyllum commune.</title>
        <authorList>
            <person name="Ohm R.A."/>
            <person name="de Jong J.F."/>
            <person name="Lugones L.G."/>
            <person name="Aerts A."/>
            <person name="Kothe E."/>
            <person name="Stajich J.E."/>
            <person name="de Vries R.P."/>
            <person name="Record E."/>
            <person name="Levasseur A."/>
            <person name="Baker S.E."/>
            <person name="Bartholomew K.A."/>
            <person name="Coutinho P.M."/>
            <person name="Erdmann S."/>
            <person name="Fowler T.J."/>
            <person name="Gathman A.C."/>
            <person name="Lombard V."/>
            <person name="Henrissat B."/>
            <person name="Knabe N."/>
            <person name="Kuees U."/>
            <person name="Lilly W.W."/>
            <person name="Lindquist E."/>
            <person name="Lucas S."/>
            <person name="Magnuson J.K."/>
            <person name="Piumi F."/>
            <person name="Raudaskoski M."/>
            <person name="Salamov A."/>
            <person name="Schmutz J."/>
            <person name="Schwarze F.W.M.R."/>
            <person name="vanKuyk P.A."/>
            <person name="Horton J.S."/>
            <person name="Grigoriev I.V."/>
            <person name="Woesten H.A.B."/>
        </authorList>
    </citation>
    <scope>NUCLEOTIDE SEQUENCE [LARGE SCALE GENOMIC DNA]</scope>
    <source>
        <strain evidence="4">H4-8 / FGSC 9210</strain>
    </source>
</reference>
<accession>D8QF86</accession>
<feature type="compositionally biased region" description="Polar residues" evidence="2">
    <location>
        <begin position="45"/>
        <end position="56"/>
    </location>
</feature>
<feature type="region of interest" description="Disordered" evidence="2">
    <location>
        <begin position="334"/>
        <end position="390"/>
    </location>
</feature>
<feature type="compositionally biased region" description="Basic and acidic residues" evidence="2">
    <location>
        <begin position="766"/>
        <end position="784"/>
    </location>
</feature>
<organism evidence="4">
    <name type="scientific">Schizophyllum commune (strain H4-8 / FGSC 9210)</name>
    <name type="common">Split gill fungus</name>
    <dbReference type="NCBI Taxonomy" id="578458"/>
    <lineage>
        <taxon>Eukaryota</taxon>
        <taxon>Fungi</taxon>
        <taxon>Dikarya</taxon>
        <taxon>Basidiomycota</taxon>
        <taxon>Agaricomycotina</taxon>
        <taxon>Agaricomycetes</taxon>
        <taxon>Agaricomycetidae</taxon>
        <taxon>Agaricales</taxon>
        <taxon>Schizophyllaceae</taxon>
        <taxon>Schizophyllum</taxon>
    </lineage>
</organism>
<dbReference type="PANTHER" id="PTHR43941:SF1">
    <property type="entry name" value="STRUCTURAL MAINTENANCE OF CHROMOSOMES PROTEIN 2"/>
    <property type="match status" value="1"/>
</dbReference>
<feature type="compositionally biased region" description="Low complexity" evidence="2">
    <location>
        <begin position="509"/>
        <end position="541"/>
    </location>
</feature>
<dbReference type="InParanoid" id="D8QF86"/>
<evidence type="ECO:0000313" key="4">
    <source>
        <dbReference type="Proteomes" id="UP000007431"/>
    </source>
</evidence>
<feature type="compositionally biased region" description="Low complexity" evidence="2">
    <location>
        <begin position="997"/>
        <end position="1050"/>
    </location>
</feature>
<feature type="compositionally biased region" description="Basic and acidic residues" evidence="2">
    <location>
        <begin position="1222"/>
        <end position="1240"/>
    </location>
</feature>
<proteinExistence type="predicted"/>
<feature type="compositionally biased region" description="Polar residues" evidence="2">
    <location>
        <begin position="1152"/>
        <end position="1170"/>
    </location>
</feature>
<dbReference type="PANTHER" id="PTHR43941">
    <property type="entry name" value="STRUCTURAL MAINTENANCE OF CHROMOSOMES PROTEIN 2"/>
    <property type="match status" value="1"/>
</dbReference>
<feature type="compositionally biased region" description="Low complexity" evidence="2">
    <location>
        <begin position="172"/>
        <end position="190"/>
    </location>
</feature>
<feature type="compositionally biased region" description="Low complexity" evidence="2">
    <location>
        <begin position="204"/>
        <end position="232"/>
    </location>
</feature>